<dbReference type="RefSeq" id="WP_150038882.1">
    <property type="nucleotide sequence ID" value="NZ_OW485601.1"/>
</dbReference>
<evidence type="ECO:0000313" key="2">
    <source>
        <dbReference type="EMBL" id="KAA5614386.1"/>
    </source>
</evidence>
<reference evidence="2 3" key="1">
    <citation type="submission" date="2019-09" db="EMBL/GenBank/DDBJ databases">
        <title>Genome sequence of Rhodovastum atsumiense, a diverse member of the Acetobacteraceae family of non-sulfur purple photosynthetic bacteria.</title>
        <authorList>
            <person name="Meyer T."/>
            <person name="Kyndt J."/>
        </authorList>
    </citation>
    <scope>NUCLEOTIDE SEQUENCE [LARGE SCALE GENOMIC DNA]</scope>
    <source>
        <strain evidence="2 3">DSM 21279</strain>
    </source>
</reference>
<feature type="region of interest" description="Disordered" evidence="1">
    <location>
        <begin position="1"/>
        <end position="28"/>
    </location>
</feature>
<feature type="compositionally biased region" description="Basic and acidic residues" evidence="1">
    <location>
        <begin position="1"/>
        <end position="18"/>
    </location>
</feature>
<comment type="caution">
    <text evidence="2">The sequence shown here is derived from an EMBL/GenBank/DDBJ whole genome shotgun (WGS) entry which is preliminary data.</text>
</comment>
<dbReference type="OrthoDB" id="1079385at2"/>
<protein>
    <recommendedName>
        <fullName evidence="4">Methyltransferase</fullName>
    </recommendedName>
</protein>
<sequence>MTERSNTETMAGRDDAESSARPGRPIHISGYDRKGRDFYATPAWVTEALLRHVRFRGRVWEPCCGTGAITTVLQRHGYEVTSTDIADHGFGTPGIDFLGCGAVPDGCRALVTNPPYGDTGSHRGQEKSPAAMLRFVEHALRLTAGVQGQLALLVRFQWVAGQRAAALMSAGPFAAVIALTQRICWFDRGADTNAAQHHHAWVVFDHAHPPGQPPALLFAGADRPRPQGEPPRTAP</sequence>
<name>A0A5M6J1A1_9PROT</name>
<dbReference type="AlphaFoldDB" id="A0A5M6J1A1"/>
<proteinExistence type="predicted"/>
<evidence type="ECO:0000313" key="3">
    <source>
        <dbReference type="Proteomes" id="UP000325255"/>
    </source>
</evidence>
<keyword evidence="3" id="KW-1185">Reference proteome</keyword>
<accession>A0A5M6J1A1</accession>
<feature type="region of interest" description="Disordered" evidence="1">
    <location>
        <begin position="213"/>
        <end position="235"/>
    </location>
</feature>
<organism evidence="2 3">
    <name type="scientific">Rhodovastum atsumiense</name>
    <dbReference type="NCBI Taxonomy" id="504468"/>
    <lineage>
        <taxon>Bacteria</taxon>
        <taxon>Pseudomonadati</taxon>
        <taxon>Pseudomonadota</taxon>
        <taxon>Alphaproteobacteria</taxon>
        <taxon>Acetobacterales</taxon>
        <taxon>Acetobacteraceae</taxon>
        <taxon>Rhodovastum</taxon>
    </lineage>
</organism>
<evidence type="ECO:0008006" key="4">
    <source>
        <dbReference type="Google" id="ProtNLM"/>
    </source>
</evidence>
<dbReference type="Proteomes" id="UP000325255">
    <property type="component" value="Unassembled WGS sequence"/>
</dbReference>
<dbReference type="InterPro" id="IPR029063">
    <property type="entry name" value="SAM-dependent_MTases_sf"/>
</dbReference>
<dbReference type="Gene3D" id="3.40.50.150">
    <property type="entry name" value="Vaccinia Virus protein VP39"/>
    <property type="match status" value="1"/>
</dbReference>
<dbReference type="EMBL" id="VWPK01000002">
    <property type="protein sequence ID" value="KAA5614386.1"/>
    <property type="molecule type" value="Genomic_DNA"/>
</dbReference>
<evidence type="ECO:0000256" key="1">
    <source>
        <dbReference type="SAM" id="MobiDB-lite"/>
    </source>
</evidence>
<dbReference type="SUPFAM" id="SSF53335">
    <property type="entry name" value="S-adenosyl-L-methionine-dependent methyltransferases"/>
    <property type="match status" value="1"/>
</dbReference>
<gene>
    <name evidence="2" type="ORF">F1189_02030</name>
</gene>